<protein>
    <submittedName>
        <fullName evidence="2">Uncharacterized protein</fullName>
    </submittedName>
</protein>
<evidence type="ECO:0000313" key="3">
    <source>
        <dbReference type="Proteomes" id="UP001633002"/>
    </source>
</evidence>
<evidence type="ECO:0000256" key="1">
    <source>
        <dbReference type="SAM" id="MobiDB-lite"/>
    </source>
</evidence>
<feature type="region of interest" description="Disordered" evidence="1">
    <location>
        <begin position="336"/>
        <end position="365"/>
    </location>
</feature>
<dbReference type="EMBL" id="JBJQOH010000007">
    <property type="protein sequence ID" value="KAL3679053.1"/>
    <property type="molecule type" value="Genomic_DNA"/>
</dbReference>
<comment type="caution">
    <text evidence="2">The sequence shown here is derived from an EMBL/GenBank/DDBJ whole genome shotgun (WGS) entry which is preliminary data.</text>
</comment>
<gene>
    <name evidence="2" type="ORF">R1sor_022009</name>
</gene>
<reference evidence="2 3" key="1">
    <citation type="submission" date="2024-09" db="EMBL/GenBank/DDBJ databases">
        <title>Chromosome-scale assembly of Riccia sorocarpa.</title>
        <authorList>
            <person name="Paukszto L."/>
        </authorList>
    </citation>
    <scope>NUCLEOTIDE SEQUENCE [LARGE SCALE GENOMIC DNA]</scope>
    <source>
        <strain evidence="2">LP-2024</strain>
        <tissue evidence="2">Aerial parts of the thallus</tissue>
    </source>
</reference>
<dbReference type="Proteomes" id="UP001633002">
    <property type="component" value="Unassembled WGS sequence"/>
</dbReference>
<proteinExistence type="predicted"/>
<evidence type="ECO:0000313" key="2">
    <source>
        <dbReference type="EMBL" id="KAL3679053.1"/>
    </source>
</evidence>
<organism evidence="2 3">
    <name type="scientific">Riccia sorocarpa</name>
    <dbReference type="NCBI Taxonomy" id="122646"/>
    <lineage>
        <taxon>Eukaryota</taxon>
        <taxon>Viridiplantae</taxon>
        <taxon>Streptophyta</taxon>
        <taxon>Embryophyta</taxon>
        <taxon>Marchantiophyta</taxon>
        <taxon>Marchantiopsida</taxon>
        <taxon>Marchantiidae</taxon>
        <taxon>Marchantiales</taxon>
        <taxon>Ricciaceae</taxon>
        <taxon>Riccia</taxon>
    </lineage>
</organism>
<name>A0ABD3GIN0_9MARC</name>
<dbReference type="AlphaFoldDB" id="A0ABD3GIN0"/>
<sequence length="365" mass="42581">MEIKAKSFLARKVLRLIQGGDVGWFRIATAIINRAVSLRSEIRCWLAPEILLLLSMTRITGAPTLSRLLGAWKEVKRYLNWNEEDILVKPDLSIDKLEALITNNKQELTGQMKRARRWWRKLGWNRAGDFMKEGDLMQVTEQELWRLGIFLEEEDWVALQNTLAEFSKLRSSEVKLQHTQGWAWIGIDHRGSPWELDLRILQKKLYEGWLQKTAPPDSANQTCGLRAEIWKKLWNCPVSFRVKAEIWRYAHEGFFTNMRAWKIRVREWDCTCCDEAETIPTIWRERNAKVFEGKRTEEPVRVLVRRSIQEVLARFTQSEAASVNKERASSTLEEWYRSETGNSSAGSHCKTREDRSAVSAEDAIE</sequence>
<accession>A0ABD3GIN0</accession>
<keyword evidence="3" id="KW-1185">Reference proteome</keyword>